<gene>
    <name evidence="1" type="ORF">C1H46_003384</name>
</gene>
<dbReference type="Gene3D" id="2.40.70.10">
    <property type="entry name" value="Acid Proteases"/>
    <property type="match status" value="1"/>
</dbReference>
<evidence type="ECO:0000313" key="1">
    <source>
        <dbReference type="EMBL" id="TQE10969.1"/>
    </source>
</evidence>
<dbReference type="SUPFAM" id="SSF50630">
    <property type="entry name" value="Acid proteases"/>
    <property type="match status" value="1"/>
</dbReference>
<comment type="caution">
    <text evidence="1">The sequence shown here is derived from an EMBL/GenBank/DDBJ whole genome shotgun (WGS) entry which is preliminary data.</text>
</comment>
<keyword evidence="2" id="KW-1185">Reference proteome</keyword>
<dbReference type="AlphaFoldDB" id="A0A540NIY3"/>
<evidence type="ECO:0000313" key="2">
    <source>
        <dbReference type="Proteomes" id="UP000315295"/>
    </source>
</evidence>
<name>A0A540NIY3_MALBA</name>
<reference evidence="1 2" key="1">
    <citation type="journal article" date="2019" name="G3 (Bethesda)">
        <title>Sequencing of a Wild Apple (Malus baccata) Genome Unravels the Differences Between Cultivated and Wild Apple Species Regarding Disease Resistance and Cold Tolerance.</title>
        <authorList>
            <person name="Chen X."/>
        </authorList>
    </citation>
    <scope>NUCLEOTIDE SEQUENCE [LARGE SCALE GENOMIC DNA]</scope>
    <source>
        <strain evidence="2">cv. Shandingzi</strain>
        <tissue evidence="1">Leaves</tissue>
    </source>
</reference>
<dbReference type="Proteomes" id="UP000315295">
    <property type="component" value="Unassembled WGS sequence"/>
</dbReference>
<dbReference type="EMBL" id="VIEB01000034">
    <property type="protein sequence ID" value="TQE10969.1"/>
    <property type="molecule type" value="Genomic_DNA"/>
</dbReference>
<proteinExistence type="predicted"/>
<protein>
    <submittedName>
        <fullName evidence="1">Uncharacterized protein</fullName>
    </submittedName>
</protein>
<sequence length="122" mass="13227">MGCMNQECWAIIGLLESQSWLSTSATWGIFGCYHPVPPTFSLDVCFSRPPSVGYRQLPSISFVFSDGASLEVPARNLFVLGDAGHETFTFGSEAVSGVTFGCATDCLGFELYDKIKAIVLQE</sequence>
<dbReference type="InterPro" id="IPR021109">
    <property type="entry name" value="Peptidase_aspartic_dom_sf"/>
</dbReference>
<organism evidence="1 2">
    <name type="scientific">Malus baccata</name>
    <name type="common">Siberian crab apple</name>
    <name type="synonym">Pyrus baccata</name>
    <dbReference type="NCBI Taxonomy" id="106549"/>
    <lineage>
        <taxon>Eukaryota</taxon>
        <taxon>Viridiplantae</taxon>
        <taxon>Streptophyta</taxon>
        <taxon>Embryophyta</taxon>
        <taxon>Tracheophyta</taxon>
        <taxon>Spermatophyta</taxon>
        <taxon>Magnoliopsida</taxon>
        <taxon>eudicotyledons</taxon>
        <taxon>Gunneridae</taxon>
        <taxon>Pentapetalae</taxon>
        <taxon>rosids</taxon>
        <taxon>fabids</taxon>
        <taxon>Rosales</taxon>
        <taxon>Rosaceae</taxon>
        <taxon>Amygdaloideae</taxon>
        <taxon>Maleae</taxon>
        <taxon>Malus</taxon>
    </lineage>
</organism>
<accession>A0A540NIY3</accession>